<evidence type="ECO:0000256" key="8">
    <source>
        <dbReference type="ARBA" id="ARBA00023242"/>
    </source>
</evidence>
<comment type="subcellular location">
    <subcellularLocation>
        <location evidence="1">Nucleus</location>
    </subcellularLocation>
</comment>
<keyword evidence="7" id="KW-0238">DNA-binding</keyword>
<dbReference type="PROSITE" id="PS50157">
    <property type="entry name" value="ZINC_FINGER_C2H2_2"/>
    <property type="match status" value="3"/>
</dbReference>
<dbReference type="GO" id="GO:0045944">
    <property type="term" value="P:positive regulation of transcription by RNA polymerase II"/>
    <property type="evidence" value="ECO:0007669"/>
    <property type="project" value="UniProtKB-ARBA"/>
</dbReference>
<feature type="region of interest" description="Disordered" evidence="10">
    <location>
        <begin position="93"/>
        <end position="122"/>
    </location>
</feature>
<dbReference type="FunFam" id="3.30.160.60:FF:000557">
    <property type="entry name" value="zinc finger and SCAN domain-containing protein 29"/>
    <property type="match status" value="1"/>
</dbReference>
<dbReference type="InterPro" id="IPR050329">
    <property type="entry name" value="GLI_C2H2-zinc-finger"/>
</dbReference>
<evidence type="ECO:0000256" key="9">
    <source>
        <dbReference type="PROSITE-ProRule" id="PRU00042"/>
    </source>
</evidence>
<dbReference type="OrthoDB" id="654211at2759"/>
<dbReference type="InterPro" id="IPR036236">
    <property type="entry name" value="Znf_C2H2_sf"/>
</dbReference>
<accession>A0A6P3VNQ5</accession>
<dbReference type="GO" id="GO:0005634">
    <property type="term" value="C:nucleus"/>
    <property type="evidence" value="ECO:0007669"/>
    <property type="project" value="UniProtKB-SubCell"/>
</dbReference>
<evidence type="ECO:0000256" key="7">
    <source>
        <dbReference type="ARBA" id="ARBA00023125"/>
    </source>
</evidence>
<dbReference type="Gene3D" id="3.30.160.60">
    <property type="entry name" value="Classic Zinc Finger"/>
    <property type="match status" value="3"/>
</dbReference>
<comment type="similarity">
    <text evidence="2">Belongs to the krueppel C2H2-type zinc-finger protein family.</text>
</comment>
<evidence type="ECO:0000256" key="4">
    <source>
        <dbReference type="ARBA" id="ARBA00022737"/>
    </source>
</evidence>
<evidence type="ECO:0000313" key="13">
    <source>
        <dbReference type="RefSeq" id="XP_012675976.2"/>
    </source>
</evidence>
<dbReference type="GO" id="GO:0000981">
    <property type="term" value="F:DNA-binding transcription factor activity, RNA polymerase II-specific"/>
    <property type="evidence" value="ECO:0007669"/>
    <property type="project" value="TreeGrafter"/>
</dbReference>
<dbReference type="Pfam" id="PF00096">
    <property type="entry name" value="zf-C2H2"/>
    <property type="match status" value="3"/>
</dbReference>
<evidence type="ECO:0000256" key="5">
    <source>
        <dbReference type="ARBA" id="ARBA00022771"/>
    </source>
</evidence>
<keyword evidence="4" id="KW-0677">Repeat</keyword>
<name>A0A6P3VNQ5_CLUHA</name>
<keyword evidence="3" id="KW-0479">Metal-binding</keyword>
<dbReference type="SMART" id="SM00355">
    <property type="entry name" value="ZnF_C2H2"/>
    <property type="match status" value="3"/>
</dbReference>
<dbReference type="Proteomes" id="UP000515152">
    <property type="component" value="Chromosome 23"/>
</dbReference>
<dbReference type="PANTHER" id="PTHR19818:SF139">
    <property type="entry name" value="PAIR-RULE PROTEIN ODD-PAIRED"/>
    <property type="match status" value="1"/>
</dbReference>
<keyword evidence="12" id="KW-1185">Reference proteome</keyword>
<reference evidence="13" key="1">
    <citation type="submission" date="2025-08" db="UniProtKB">
        <authorList>
            <consortium name="RefSeq"/>
        </authorList>
    </citation>
    <scope>IDENTIFICATION</scope>
</reference>
<feature type="region of interest" description="Disordered" evidence="10">
    <location>
        <begin position="36"/>
        <end position="77"/>
    </location>
</feature>
<evidence type="ECO:0000256" key="6">
    <source>
        <dbReference type="ARBA" id="ARBA00022833"/>
    </source>
</evidence>
<evidence type="ECO:0000256" key="1">
    <source>
        <dbReference type="ARBA" id="ARBA00004123"/>
    </source>
</evidence>
<dbReference type="PROSITE" id="PS00028">
    <property type="entry name" value="ZINC_FINGER_C2H2_1"/>
    <property type="match status" value="3"/>
</dbReference>
<dbReference type="InterPro" id="IPR013087">
    <property type="entry name" value="Znf_C2H2_type"/>
</dbReference>
<dbReference type="FunFam" id="3.30.160.60:FF:001954">
    <property type="entry name" value="Zinc finger protein 787"/>
    <property type="match status" value="1"/>
</dbReference>
<keyword evidence="5 9" id="KW-0863">Zinc-finger</keyword>
<dbReference type="RefSeq" id="XP_012675976.2">
    <property type="nucleotide sequence ID" value="XM_012820522.3"/>
</dbReference>
<sequence>MSKIERLNARVSKLLTAAVHEVLEVVKDTVSEYQEKTARTQRENERLQRKLQEQQHKFDRELARVSRSSPPRQTSQSEQCKCSCKELQISKGTDKPELKVESRATPADEVKNHLDSKAESPASVEQVFTNCSELASCISLLETEDSQSGNSEDGSAHVESVLFPHGLSVDNPNTPIQQGIPTDINIIKAEPELLEYSLSPQPVPQNSVYDNEEPNPDPNSSTAPSDVQLGLHSPRADVADEVHYIHSDTLNAFVESFPFERTQGLAAEAWTQHQQQHQQQQQRFLGREESHRCLLCGKTFSRLGNLRIHQRCHTGEKPYTCGHCGRRFSHAGNLQKHKRVHTGERPYGCHQCGKMFSQSTHLKKHQRIHSFRHLSVG</sequence>
<dbReference type="FunFam" id="3.30.160.60:FF:001498">
    <property type="entry name" value="Zinc finger protein 404"/>
    <property type="match status" value="1"/>
</dbReference>
<feature type="domain" description="C2H2-type" evidence="11">
    <location>
        <begin position="319"/>
        <end position="346"/>
    </location>
</feature>
<feature type="domain" description="C2H2-type" evidence="11">
    <location>
        <begin position="347"/>
        <end position="370"/>
    </location>
</feature>
<evidence type="ECO:0000313" key="12">
    <source>
        <dbReference type="Proteomes" id="UP000515152"/>
    </source>
</evidence>
<proteinExistence type="inferred from homology"/>
<dbReference type="KEGG" id="char:105894048"/>
<evidence type="ECO:0000256" key="2">
    <source>
        <dbReference type="ARBA" id="ARBA00006991"/>
    </source>
</evidence>
<gene>
    <name evidence="13" type="primary">LOC105894048</name>
</gene>
<feature type="compositionally biased region" description="Polar residues" evidence="10">
    <location>
        <begin position="199"/>
        <end position="209"/>
    </location>
</feature>
<organism evidence="12 13">
    <name type="scientific">Clupea harengus</name>
    <name type="common">Atlantic herring</name>
    <dbReference type="NCBI Taxonomy" id="7950"/>
    <lineage>
        <taxon>Eukaryota</taxon>
        <taxon>Metazoa</taxon>
        <taxon>Chordata</taxon>
        <taxon>Craniata</taxon>
        <taxon>Vertebrata</taxon>
        <taxon>Euteleostomi</taxon>
        <taxon>Actinopterygii</taxon>
        <taxon>Neopterygii</taxon>
        <taxon>Teleostei</taxon>
        <taxon>Clupei</taxon>
        <taxon>Clupeiformes</taxon>
        <taxon>Clupeoidei</taxon>
        <taxon>Clupeidae</taxon>
        <taxon>Clupea</taxon>
    </lineage>
</organism>
<protein>
    <submittedName>
        <fullName evidence="13">Zinc finger protein 83-like</fullName>
    </submittedName>
</protein>
<keyword evidence="6" id="KW-0862">Zinc</keyword>
<evidence type="ECO:0000256" key="10">
    <source>
        <dbReference type="SAM" id="MobiDB-lite"/>
    </source>
</evidence>
<feature type="compositionally biased region" description="Low complexity" evidence="10">
    <location>
        <begin position="66"/>
        <end position="77"/>
    </location>
</feature>
<feature type="compositionally biased region" description="Basic and acidic residues" evidence="10">
    <location>
        <begin position="36"/>
        <end position="64"/>
    </location>
</feature>
<evidence type="ECO:0000256" key="3">
    <source>
        <dbReference type="ARBA" id="ARBA00022723"/>
    </source>
</evidence>
<dbReference type="GO" id="GO:0000978">
    <property type="term" value="F:RNA polymerase II cis-regulatory region sequence-specific DNA binding"/>
    <property type="evidence" value="ECO:0007669"/>
    <property type="project" value="TreeGrafter"/>
</dbReference>
<evidence type="ECO:0000259" key="11">
    <source>
        <dbReference type="PROSITE" id="PS50157"/>
    </source>
</evidence>
<feature type="region of interest" description="Disordered" evidence="10">
    <location>
        <begin position="199"/>
        <end position="229"/>
    </location>
</feature>
<dbReference type="PANTHER" id="PTHR19818">
    <property type="entry name" value="ZINC FINGER PROTEIN ZIC AND GLI"/>
    <property type="match status" value="1"/>
</dbReference>
<dbReference type="SUPFAM" id="SSF57667">
    <property type="entry name" value="beta-beta-alpha zinc fingers"/>
    <property type="match status" value="2"/>
</dbReference>
<dbReference type="GO" id="GO:0008270">
    <property type="term" value="F:zinc ion binding"/>
    <property type="evidence" value="ECO:0007669"/>
    <property type="project" value="UniProtKB-KW"/>
</dbReference>
<dbReference type="GeneID" id="105894048"/>
<feature type="domain" description="C2H2-type" evidence="11">
    <location>
        <begin position="291"/>
        <end position="318"/>
    </location>
</feature>
<feature type="compositionally biased region" description="Basic and acidic residues" evidence="10">
    <location>
        <begin position="93"/>
        <end position="118"/>
    </location>
</feature>
<keyword evidence="8" id="KW-0539">Nucleus</keyword>
<dbReference type="AlphaFoldDB" id="A0A6P3VNQ5"/>